<gene>
    <name evidence="3" type="ORF">QUG98_00055</name>
</gene>
<name>A0ABT7TBU9_9MICO</name>
<feature type="transmembrane region" description="Helical" evidence="2">
    <location>
        <begin position="41"/>
        <end position="63"/>
    </location>
</feature>
<sequence length="90" mass="9167">MPVGRLRVTLLCIGAFLAGAGTTLALVGAFAIPPGTSRSTHVTVAALPVVMLGLALLLGALLLDRARARRGSSPGRSSVVTDGHTPDRPR</sequence>
<evidence type="ECO:0000313" key="3">
    <source>
        <dbReference type="EMBL" id="MDM7886834.1"/>
    </source>
</evidence>
<keyword evidence="4" id="KW-1185">Reference proteome</keyword>
<comment type="caution">
    <text evidence="3">The sequence shown here is derived from an EMBL/GenBank/DDBJ whole genome shotgun (WGS) entry which is preliminary data.</text>
</comment>
<reference evidence="3 4" key="1">
    <citation type="submission" date="2023-06" db="EMBL/GenBank/DDBJ databases">
        <authorList>
            <person name="Feng G."/>
            <person name="Li J."/>
            <person name="Zhu H."/>
        </authorList>
    </citation>
    <scope>NUCLEOTIDE SEQUENCE [LARGE SCALE GENOMIC DNA]</scope>
    <source>
        <strain evidence="3 4">RHCJP20</strain>
    </source>
</reference>
<dbReference type="RefSeq" id="WP_289468640.1">
    <property type="nucleotide sequence ID" value="NZ_JAUCMM010000001.1"/>
</dbReference>
<proteinExistence type="predicted"/>
<keyword evidence="2" id="KW-0812">Transmembrane</keyword>
<feature type="region of interest" description="Disordered" evidence="1">
    <location>
        <begin position="68"/>
        <end position="90"/>
    </location>
</feature>
<evidence type="ECO:0000313" key="4">
    <source>
        <dbReference type="Proteomes" id="UP001235720"/>
    </source>
</evidence>
<accession>A0ABT7TBU9</accession>
<keyword evidence="2" id="KW-0472">Membrane</keyword>
<evidence type="ECO:0000256" key="1">
    <source>
        <dbReference type="SAM" id="MobiDB-lite"/>
    </source>
</evidence>
<dbReference type="Proteomes" id="UP001235720">
    <property type="component" value="Unassembled WGS sequence"/>
</dbReference>
<dbReference type="EMBL" id="JAUCMM010000001">
    <property type="protein sequence ID" value="MDM7886834.1"/>
    <property type="molecule type" value="Genomic_DNA"/>
</dbReference>
<protein>
    <submittedName>
        <fullName evidence="3">Uncharacterized protein</fullName>
    </submittedName>
</protein>
<evidence type="ECO:0000256" key="2">
    <source>
        <dbReference type="SAM" id="Phobius"/>
    </source>
</evidence>
<organism evidence="3 4">
    <name type="scientific">Curtobacterium subtropicum</name>
    <dbReference type="NCBI Taxonomy" id="3055138"/>
    <lineage>
        <taxon>Bacteria</taxon>
        <taxon>Bacillati</taxon>
        <taxon>Actinomycetota</taxon>
        <taxon>Actinomycetes</taxon>
        <taxon>Micrococcales</taxon>
        <taxon>Microbacteriaceae</taxon>
        <taxon>Curtobacterium</taxon>
    </lineage>
</organism>
<keyword evidence="2" id="KW-1133">Transmembrane helix</keyword>